<dbReference type="PANTHER" id="PTHR21240">
    <property type="entry name" value="2-AMINO-3-CARBOXYLMUCONATE-6-SEMIALDEHYDE DECARBOXYLASE"/>
    <property type="match status" value="1"/>
</dbReference>
<dbReference type="RefSeq" id="WP_163773264.1">
    <property type="nucleotide sequence ID" value="NZ_JAAGXA010000011.1"/>
</dbReference>
<evidence type="ECO:0000256" key="2">
    <source>
        <dbReference type="SAM" id="MobiDB-lite"/>
    </source>
</evidence>
<dbReference type="GO" id="GO:0005737">
    <property type="term" value="C:cytoplasm"/>
    <property type="evidence" value="ECO:0007669"/>
    <property type="project" value="TreeGrafter"/>
</dbReference>
<feature type="region of interest" description="Disordered" evidence="2">
    <location>
        <begin position="23"/>
        <end position="42"/>
    </location>
</feature>
<dbReference type="Proteomes" id="UP000468687">
    <property type="component" value="Unassembled WGS sequence"/>
</dbReference>
<reference evidence="4 5" key="1">
    <citation type="journal article" date="2014" name="Int. J. Syst. Evol. Microbiol.">
        <title>Nocardioides zeae sp. nov., isolated from the stem of Zea mays.</title>
        <authorList>
            <person name="Glaeser S.P."/>
            <person name="McInroy J.A."/>
            <person name="Busse H.J."/>
            <person name="Kampfer P."/>
        </authorList>
    </citation>
    <scope>NUCLEOTIDE SEQUENCE [LARGE SCALE GENOMIC DNA]</scope>
    <source>
        <strain evidence="4 5">JCM 30728</strain>
    </source>
</reference>
<dbReference type="GO" id="GO:0016831">
    <property type="term" value="F:carboxy-lyase activity"/>
    <property type="evidence" value="ECO:0007669"/>
    <property type="project" value="InterPro"/>
</dbReference>
<evidence type="ECO:0000313" key="4">
    <source>
        <dbReference type="EMBL" id="NEN79724.1"/>
    </source>
</evidence>
<dbReference type="Pfam" id="PF04909">
    <property type="entry name" value="Amidohydro_2"/>
    <property type="match status" value="1"/>
</dbReference>
<feature type="domain" description="Amidohydrolase-related" evidence="3">
    <location>
        <begin position="12"/>
        <end position="340"/>
    </location>
</feature>
<name>A0A6P0HNA5_9ACTN</name>
<evidence type="ECO:0000259" key="3">
    <source>
        <dbReference type="Pfam" id="PF04909"/>
    </source>
</evidence>
<dbReference type="InterPro" id="IPR032466">
    <property type="entry name" value="Metal_Hydrolase"/>
</dbReference>
<evidence type="ECO:0000313" key="5">
    <source>
        <dbReference type="Proteomes" id="UP000468687"/>
    </source>
</evidence>
<protein>
    <submittedName>
        <fullName evidence="4">Amidohydrolase family protein</fullName>
    </submittedName>
</protein>
<sequence>MTLDDAVVSPMIDLHAHHFPRALTESSTTPTGPRWPHLRPGTDGRGQIMVGDAVFRHVTADLWDVETKLLALDRAGIGVQVVSPVPVMLCTWADAADAAAYCRAVNVALAEDVATAPSRLRGLGAVPLQDVERAVVELHHAVATLGLLGVEIGTSVEGVDLDDPRLHPFWAAAEDLGAVVFVHPMDGGGGVVRRAGQPYDFGLGMLTDTAIAAGGLVFGGVLARFPALKVVLAHGCGSFAWSYPRLRLGDQVWNGGDPAMSDDRARSLWVDTLVLDPEHLRILVHRFGPDKVVLGTDHPFFPAVTAGARDFVGDAVASGALTRAQGEGVLHRNAAELLGLGSPSTTQPAETS</sequence>
<dbReference type="InterPro" id="IPR032465">
    <property type="entry name" value="ACMSD"/>
</dbReference>
<proteinExistence type="predicted"/>
<dbReference type="Gene3D" id="3.20.20.140">
    <property type="entry name" value="Metal-dependent hydrolases"/>
    <property type="match status" value="1"/>
</dbReference>
<evidence type="ECO:0000256" key="1">
    <source>
        <dbReference type="ARBA" id="ARBA00023239"/>
    </source>
</evidence>
<gene>
    <name evidence="4" type="ORF">G3T38_15730</name>
</gene>
<dbReference type="GO" id="GO:0019748">
    <property type="term" value="P:secondary metabolic process"/>
    <property type="evidence" value="ECO:0007669"/>
    <property type="project" value="TreeGrafter"/>
</dbReference>
<keyword evidence="5" id="KW-1185">Reference proteome</keyword>
<comment type="caution">
    <text evidence="4">The sequence shown here is derived from an EMBL/GenBank/DDBJ whole genome shotgun (WGS) entry which is preliminary data.</text>
</comment>
<accession>A0A6P0HNA5</accession>
<dbReference type="InterPro" id="IPR006680">
    <property type="entry name" value="Amidohydro-rel"/>
</dbReference>
<dbReference type="SUPFAM" id="SSF51556">
    <property type="entry name" value="Metallo-dependent hydrolases"/>
    <property type="match status" value="1"/>
</dbReference>
<dbReference type="GO" id="GO:0016787">
    <property type="term" value="F:hydrolase activity"/>
    <property type="evidence" value="ECO:0007669"/>
    <property type="project" value="UniProtKB-KW"/>
</dbReference>
<keyword evidence="4" id="KW-0378">Hydrolase</keyword>
<dbReference type="PANTHER" id="PTHR21240:SF28">
    <property type="entry name" value="ISO-OROTATE DECARBOXYLASE (EUROFUNG)"/>
    <property type="match status" value="1"/>
</dbReference>
<organism evidence="4 5">
    <name type="scientific">Nocardioides zeae</name>
    <dbReference type="NCBI Taxonomy" id="1457234"/>
    <lineage>
        <taxon>Bacteria</taxon>
        <taxon>Bacillati</taxon>
        <taxon>Actinomycetota</taxon>
        <taxon>Actinomycetes</taxon>
        <taxon>Propionibacteriales</taxon>
        <taxon>Nocardioidaceae</taxon>
        <taxon>Nocardioides</taxon>
    </lineage>
</organism>
<dbReference type="AlphaFoldDB" id="A0A6P0HNA5"/>
<keyword evidence="1" id="KW-0456">Lyase</keyword>
<dbReference type="EMBL" id="JAAGXA010000011">
    <property type="protein sequence ID" value="NEN79724.1"/>
    <property type="molecule type" value="Genomic_DNA"/>
</dbReference>